<keyword evidence="2 8" id="KW-0813">Transport</keyword>
<dbReference type="RefSeq" id="WP_091234333.1">
    <property type="nucleotide sequence ID" value="NZ_FMKA01000014.1"/>
</dbReference>
<dbReference type="Proteomes" id="UP000199315">
    <property type="component" value="Unassembled WGS sequence"/>
</dbReference>
<gene>
    <name evidence="8" type="primary">secE</name>
    <name evidence="9" type="ORF">SAMN05421730_101425</name>
</gene>
<dbReference type="NCBIfam" id="TIGR00964">
    <property type="entry name" value="secE_bact"/>
    <property type="match status" value="1"/>
</dbReference>
<evidence type="ECO:0000256" key="1">
    <source>
        <dbReference type="ARBA" id="ARBA00004370"/>
    </source>
</evidence>
<dbReference type="AlphaFoldDB" id="A0A1D3TUQ8"/>
<dbReference type="EMBL" id="FMKA01000014">
    <property type="protein sequence ID" value="SCP97824.1"/>
    <property type="molecule type" value="Genomic_DNA"/>
</dbReference>
<comment type="function">
    <text evidence="8">Essential subunit of the Sec protein translocation channel SecYEG. Clamps together the 2 halves of SecY. May contact the channel plug during translocation.</text>
</comment>
<reference evidence="9 10" key="1">
    <citation type="submission" date="2016-09" db="EMBL/GenBank/DDBJ databases">
        <authorList>
            <person name="Capua I."/>
            <person name="De Benedictis P."/>
            <person name="Joannis T."/>
            <person name="Lombin L.H."/>
            <person name="Cattoli G."/>
        </authorList>
    </citation>
    <scope>NUCLEOTIDE SEQUENCE [LARGE SCALE GENOMIC DNA]</scope>
    <source>
        <strain evidence="9 10">GluBS11</strain>
    </source>
</reference>
<keyword evidence="7 8" id="KW-0472">Membrane</keyword>
<dbReference type="OrthoDB" id="9807958at2"/>
<evidence type="ECO:0000313" key="9">
    <source>
        <dbReference type="EMBL" id="SCP97824.1"/>
    </source>
</evidence>
<keyword evidence="5 8" id="KW-1133">Transmembrane helix</keyword>
<dbReference type="GO" id="GO:0006605">
    <property type="term" value="P:protein targeting"/>
    <property type="evidence" value="ECO:0007669"/>
    <property type="project" value="UniProtKB-UniRule"/>
</dbReference>
<proteinExistence type="inferred from homology"/>
<dbReference type="GO" id="GO:0043952">
    <property type="term" value="P:protein transport by the Sec complex"/>
    <property type="evidence" value="ECO:0007669"/>
    <property type="project" value="UniProtKB-UniRule"/>
</dbReference>
<dbReference type="HAMAP" id="MF_00422">
    <property type="entry name" value="SecE"/>
    <property type="match status" value="1"/>
</dbReference>
<dbReference type="GO" id="GO:0009306">
    <property type="term" value="P:protein secretion"/>
    <property type="evidence" value="ECO:0007669"/>
    <property type="project" value="UniProtKB-UniRule"/>
</dbReference>
<comment type="similarity">
    <text evidence="8">Belongs to the SecE/SEC61-gamma family.</text>
</comment>
<dbReference type="GO" id="GO:0065002">
    <property type="term" value="P:intracellular protein transmembrane transport"/>
    <property type="evidence" value="ECO:0007669"/>
    <property type="project" value="UniProtKB-UniRule"/>
</dbReference>
<keyword evidence="6 8" id="KW-0811">Translocation</keyword>
<evidence type="ECO:0000256" key="8">
    <source>
        <dbReference type="HAMAP-Rule" id="MF_00422"/>
    </source>
</evidence>
<dbReference type="InterPro" id="IPR038379">
    <property type="entry name" value="SecE_sf"/>
</dbReference>
<keyword evidence="3 8" id="KW-0812">Transmembrane</keyword>
<evidence type="ECO:0000256" key="4">
    <source>
        <dbReference type="ARBA" id="ARBA00022927"/>
    </source>
</evidence>
<comment type="subunit">
    <text evidence="8">Component of the Sec protein translocase complex. Heterotrimer consisting of SecY, SecE and SecG subunits. The heterotrimers can form oligomers, although 1 heterotrimer is thought to be able to translocate proteins. Interacts with the ribosome. Interacts with SecDF, and other proteins may be involved. Interacts with SecA.</text>
</comment>
<dbReference type="InterPro" id="IPR005807">
    <property type="entry name" value="SecE_bac"/>
</dbReference>
<evidence type="ECO:0000256" key="2">
    <source>
        <dbReference type="ARBA" id="ARBA00022448"/>
    </source>
</evidence>
<dbReference type="GO" id="GO:0005886">
    <property type="term" value="C:plasma membrane"/>
    <property type="evidence" value="ECO:0007669"/>
    <property type="project" value="UniProtKB-SubCell"/>
</dbReference>
<accession>A0A1D3TUQ8</accession>
<evidence type="ECO:0000256" key="6">
    <source>
        <dbReference type="ARBA" id="ARBA00023010"/>
    </source>
</evidence>
<evidence type="ECO:0000313" key="10">
    <source>
        <dbReference type="Proteomes" id="UP000199315"/>
    </source>
</evidence>
<dbReference type="InterPro" id="IPR001901">
    <property type="entry name" value="Translocase_SecE/Sec61-g"/>
</dbReference>
<keyword evidence="4 8" id="KW-0653">Protein transport</keyword>
<sequence length="68" mass="7524">MGETVVAEKAPKKSWFKGLKAEFKKISWPDKKSLGKQTTAVVVVSIFLGVIISVIDLIVKYGVEFLVK</sequence>
<evidence type="ECO:0000256" key="3">
    <source>
        <dbReference type="ARBA" id="ARBA00022692"/>
    </source>
</evidence>
<feature type="transmembrane region" description="Helical" evidence="8">
    <location>
        <begin position="38"/>
        <end position="59"/>
    </location>
</feature>
<comment type="subcellular location">
    <subcellularLocation>
        <location evidence="8">Cell membrane</location>
        <topology evidence="8">Single-pass membrane protein</topology>
    </subcellularLocation>
    <subcellularLocation>
        <location evidence="1">Membrane</location>
    </subcellularLocation>
</comment>
<keyword evidence="10" id="KW-1185">Reference proteome</keyword>
<evidence type="ECO:0000256" key="7">
    <source>
        <dbReference type="ARBA" id="ARBA00023136"/>
    </source>
</evidence>
<dbReference type="STRING" id="1619234.SAMN05421730_101425"/>
<evidence type="ECO:0000256" key="5">
    <source>
        <dbReference type="ARBA" id="ARBA00022989"/>
    </source>
</evidence>
<organism evidence="9 10">
    <name type="scientific">Anaerobium acetethylicum</name>
    <dbReference type="NCBI Taxonomy" id="1619234"/>
    <lineage>
        <taxon>Bacteria</taxon>
        <taxon>Bacillati</taxon>
        <taxon>Bacillota</taxon>
        <taxon>Clostridia</taxon>
        <taxon>Lachnospirales</taxon>
        <taxon>Lachnospiraceae</taxon>
        <taxon>Anaerobium</taxon>
    </lineage>
</organism>
<dbReference type="Gene3D" id="1.20.5.1030">
    <property type="entry name" value="Preprotein translocase secy subunit"/>
    <property type="match status" value="1"/>
</dbReference>
<name>A0A1D3TUQ8_9FIRM</name>
<protein>
    <recommendedName>
        <fullName evidence="8">Protein translocase subunit SecE</fullName>
    </recommendedName>
</protein>
<dbReference type="Pfam" id="PF00584">
    <property type="entry name" value="SecE"/>
    <property type="match status" value="1"/>
</dbReference>
<keyword evidence="8" id="KW-1003">Cell membrane</keyword>
<dbReference type="GO" id="GO:0008320">
    <property type="term" value="F:protein transmembrane transporter activity"/>
    <property type="evidence" value="ECO:0007669"/>
    <property type="project" value="UniProtKB-UniRule"/>
</dbReference>